<keyword evidence="2" id="KW-1185">Reference proteome</keyword>
<accession>A0ACB6QV59</accession>
<dbReference type="Proteomes" id="UP000799755">
    <property type="component" value="Unassembled WGS sequence"/>
</dbReference>
<organism evidence="1 2">
    <name type="scientific">Lindgomyces ingoldianus</name>
    <dbReference type="NCBI Taxonomy" id="673940"/>
    <lineage>
        <taxon>Eukaryota</taxon>
        <taxon>Fungi</taxon>
        <taxon>Dikarya</taxon>
        <taxon>Ascomycota</taxon>
        <taxon>Pezizomycotina</taxon>
        <taxon>Dothideomycetes</taxon>
        <taxon>Pleosporomycetidae</taxon>
        <taxon>Pleosporales</taxon>
        <taxon>Lindgomycetaceae</taxon>
        <taxon>Lindgomyces</taxon>
    </lineage>
</organism>
<proteinExistence type="predicted"/>
<dbReference type="EMBL" id="MU003509">
    <property type="protein sequence ID" value="KAF2469955.1"/>
    <property type="molecule type" value="Genomic_DNA"/>
</dbReference>
<evidence type="ECO:0000313" key="2">
    <source>
        <dbReference type="Proteomes" id="UP000799755"/>
    </source>
</evidence>
<comment type="caution">
    <text evidence="1">The sequence shown here is derived from an EMBL/GenBank/DDBJ whole genome shotgun (WGS) entry which is preliminary data.</text>
</comment>
<name>A0ACB6QV59_9PLEO</name>
<gene>
    <name evidence="1" type="ORF">BDR25DRAFT_355682</name>
</gene>
<evidence type="ECO:0000313" key="1">
    <source>
        <dbReference type="EMBL" id="KAF2469955.1"/>
    </source>
</evidence>
<sequence length="228" mass="25781">MGELRDNASNTRSISTARTWSLLTDNGTFPLSYFCLSSDIITPPIVHLLQSSGNTRVRLSFAILNHPLTRNKNRRKMLAINRVFLALDHVLVILNDWALFAVLVSQVYAFSQPVDQPSTRFSCFFVSYLYFTDRPSLQPENSSYLDDGYIGYRDIYLASLLFDLRARQLTVLSYRVDDKRIHGKCGSLNLTYLIKVLIITKLLVATKKKMGAIVISGIGLGICLSPHW</sequence>
<reference evidence="1" key="1">
    <citation type="journal article" date="2020" name="Stud. Mycol.">
        <title>101 Dothideomycetes genomes: a test case for predicting lifestyles and emergence of pathogens.</title>
        <authorList>
            <person name="Haridas S."/>
            <person name="Albert R."/>
            <person name="Binder M."/>
            <person name="Bloem J."/>
            <person name="Labutti K."/>
            <person name="Salamov A."/>
            <person name="Andreopoulos B."/>
            <person name="Baker S."/>
            <person name="Barry K."/>
            <person name="Bills G."/>
            <person name="Bluhm B."/>
            <person name="Cannon C."/>
            <person name="Castanera R."/>
            <person name="Culley D."/>
            <person name="Daum C."/>
            <person name="Ezra D."/>
            <person name="Gonzalez J."/>
            <person name="Henrissat B."/>
            <person name="Kuo A."/>
            <person name="Liang C."/>
            <person name="Lipzen A."/>
            <person name="Lutzoni F."/>
            <person name="Magnuson J."/>
            <person name="Mondo S."/>
            <person name="Nolan M."/>
            <person name="Ohm R."/>
            <person name="Pangilinan J."/>
            <person name="Park H.-J."/>
            <person name="Ramirez L."/>
            <person name="Alfaro M."/>
            <person name="Sun H."/>
            <person name="Tritt A."/>
            <person name="Yoshinaga Y."/>
            <person name="Zwiers L.-H."/>
            <person name="Turgeon B."/>
            <person name="Goodwin S."/>
            <person name="Spatafora J."/>
            <person name="Crous P."/>
            <person name="Grigoriev I."/>
        </authorList>
    </citation>
    <scope>NUCLEOTIDE SEQUENCE</scope>
    <source>
        <strain evidence="1">ATCC 200398</strain>
    </source>
</reference>
<protein>
    <submittedName>
        <fullName evidence="1">Uncharacterized protein</fullName>
    </submittedName>
</protein>